<accession>W8TBD1</accession>
<dbReference type="PATRIC" id="fig|1286171.3.peg.2806"/>
<dbReference type="RefSeq" id="WP_025436969.1">
    <property type="nucleotide sequence ID" value="NZ_CP007453.1"/>
</dbReference>
<feature type="domain" description="DUF4015" evidence="2">
    <location>
        <begin position="131"/>
        <end position="441"/>
    </location>
</feature>
<dbReference type="EMBL" id="CP007453">
    <property type="protein sequence ID" value="AHM58125.1"/>
    <property type="molecule type" value="Genomic_DNA"/>
</dbReference>
<feature type="signal peptide" evidence="1">
    <location>
        <begin position="1"/>
        <end position="22"/>
    </location>
</feature>
<dbReference type="PROSITE" id="PS51257">
    <property type="entry name" value="PROKAR_LIPOPROTEIN"/>
    <property type="match status" value="1"/>
</dbReference>
<dbReference type="OrthoDB" id="9774125at2"/>
<evidence type="ECO:0000256" key="1">
    <source>
        <dbReference type="SAM" id="SignalP"/>
    </source>
</evidence>
<keyword evidence="1" id="KW-0732">Signal</keyword>
<dbReference type="KEGG" id="eac:EAL2_808p06220"/>
<dbReference type="AlphaFoldDB" id="W8TBD1"/>
<dbReference type="eggNOG" id="COG1306">
    <property type="taxonomic scope" value="Bacteria"/>
</dbReference>
<reference evidence="3 4" key="1">
    <citation type="journal article" date="2014" name="Genome Announc.">
        <title>Complete Genome Sequence of Amino Acid-Utilizing Eubacterium acidaminophilum al-2 (DSM 3953).</title>
        <authorList>
            <person name="Poehlein A."/>
            <person name="Andreesen J.R."/>
            <person name="Daniel R."/>
        </authorList>
    </citation>
    <scope>NUCLEOTIDE SEQUENCE [LARGE SCALE GENOMIC DNA]</scope>
    <source>
        <strain evidence="3 4">DSM 3953</strain>
        <plasmid evidence="4">Plasmid EAL2_808p</plasmid>
    </source>
</reference>
<dbReference type="InterPro" id="IPR017853">
    <property type="entry name" value="GH"/>
</dbReference>
<keyword evidence="4" id="KW-1185">Reference proteome</keyword>
<dbReference type="InterPro" id="IPR025275">
    <property type="entry name" value="DUF4015"/>
</dbReference>
<dbReference type="HOGENOM" id="CLU_030168_2_0_9"/>
<proteinExistence type="predicted"/>
<evidence type="ECO:0000313" key="4">
    <source>
        <dbReference type="Proteomes" id="UP000019591"/>
    </source>
</evidence>
<dbReference type="Proteomes" id="UP000019591">
    <property type="component" value="Plasmid EAL2_808p"/>
</dbReference>
<evidence type="ECO:0000313" key="3">
    <source>
        <dbReference type="EMBL" id="AHM58125.1"/>
    </source>
</evidence>
<dbReference type="SUPFAM" id="SSF51445">
    <property type="entry name" value="(Trans)glycosidases"/>
    <property type="match status" value="1"/>
</dbReference>
<sequence>MKKNKLITTMLLLVCLSVGLLAQGCSPQGAAKTMAGSEEKKFEDMPEKEQEKLIKEREELEAQRKAQLGEFYVPLPPLEQEREEKTVKAKALYLTANVAGFGFDEGNIDYYANYIKAVSGESGQPADASRLGEINKLEKALAICKSTEVNALVIDVKNDHGSVTWNSDIELVNQIKSNQGAALKDYGKLMDYLKKNDIYTIARVVAFKDPYFAQAKSEHAIQLKAGGAYKDRAGNVWVNPFDEYVWKYVVAVSQEAALRGFDEIQFDYVRFPDGASHYNPITEFPGRNDRDKDEGIEQFLKYASKELEPYKVHLAADVFGFITHSWDDKPEDIGQTWRKIANQVEYICPMIYPSHYGPGVYGFAVPDQHPYEILQLSLIEAIERNAAQKNPGKIRPWIQGFTASWVKGYISYTPKAISDQIVAGTELGVDEYIIWNAACNYDPMTFFYHDRVNMELRKPGQDSLLKTPEMAVREYLEAEKKKNYSRIYLMTPLGKRAADYDEFVAEMGNSPVSLKGYELLGVAEKGEGEYAAKVKADFAATDGTQESKEVEYKIILEKDMYKIIKP</sequence>
<keyword evidence="3" id="KW-0614">Plasmid</keyword>
<name>W8TBD1_PEPAC</name>
<protein>
    <recommendedName>
        <fullName evidence="2">DUF4015 domain-containing protein</fullName>
    </recommendedName>
</protein>
<geneLocation type="plasmid" evidence="3 4">
    <name>EAL2_808p</name>
</geneLocation>
<organism evidence="3 4">
    <name type="scientific">Peptoclostridium acidaminophilum DSM 3953</name>
    <dbReference type="NCBI Taxonomy" id="1286171"/>
    <lineage>
        <taxon>Bacteria</taxon>
        <taxon>Bacillati</taxon>
        <taxon>Bacillota</taxon>
        <taxon>Clostridia</taxon>
        <taxon>Peptostreptococcales</taxon>
        <taxon>Peptoclostridiaceae</taxon>
        <taxon>Peptoclostridium</taxon>
    </lineage>
</organism>
<evidence type="ECO:0000259" key="2">
    <source>
        <dbReference type="Pfam" id="PF13200"/>
    </source>
</evidence>
<gene>
    <name evidence="3" type="ORF">EAL2_808p06220</name>
</gene>
<dbReference type="Gene3D" id="3.20.20.80">
    <property type="entry name" value="Glycosidases"/>
    <property type="match status" value="1"/>
</dbReference>
<dbReference type="Pfam" id="PF13200">
    <property type="entry name" value="DUF4015"/>
    <property type="match status" value="1"/>
</dbReference>
<feature type="chain" id="PRO_5039527736" description="DUF4015 domain-containing protein" evidence="1">
    <location>
        <begin position="23"/>
        <end position="566"/>
    </location>
</feature>